<accession>A0A0B1SPA9</accession>
<dbReference type="GO" id="GO:0005581">
    <property type="term" value="C:collagen trimer"/>
    <property type="evidence" value="ECO:0007669"/>
    <property type="project" value="UniProtKB-KW"/>
</dbReference>
<reference evidence="3 4" key="1">
    <citation type="submission" date="2014-03" db="EMBL/GenBank/DDBJ databases">
        <title>Draft genome of the hookworm Oesophagostomum dentatum.</title>
        <authorList>
            <person name="Mitreva M."/>
        </authorList>
    </citation>
    <scope>NUCLEOTIDE SEQUENCE [LARGE SCALE GENOMIC DNA]</scope>
    <source>
        <strain evidence="3 4">OD-Hann</strain>
    </source>
</reference>
<evidence type="ECO:0000313" key="3">
    <source>
        <dbReference type="EMBL" id="KHJ85711.1"/>
    </source>
</evidence>
<dbReference type="Proteomes" id="UP000053660">
    <property type="component" value="Unassembled WGS sequence"/>
</dbReference>
<organism evidence="3 4">
    <name type="scientific">Oesophagostomum dentatum</name>
    <name type="common">Nodular worm</name>
    <dbReference type="NCBI Taxonomy" id="61180"/>
    <lineage>
        <taxon>Eukaryota</taxon>
        <taxon>Metazoa</taxon>
        <taxon>Ecdysozoa</taxon>
        <taxon>Nematoda</taxon>
        <taxon>Chromadorea</taxon>
        <taxon>Rhabditida</taxon>
        <taxon>Rhabditina</taxon>
        <taxon>Rhabditomorpha</taxon>
        <taxon>Strongyloidea</taxon>
        <taxon>Strongylidae</taxon>
        <taxon>Oesophagostomum</taxon>
    </lineage>
</organism>
<evidence type="ECO:0000256" key="1">
    <source>
        <dbReference type="ARBA" id="ARBA00022737"/>
    </source>
</evidence>
<name>A0A0B1SPA9_OESDE</name>
<keyword evidence="3" id="KW-0176">Collagen</keyword>
<keyword evidence="4" id="KW-1185">Reference proteome</keyword>
<evidence type="ECO:0000313" key="4">
    <source>
        <dbReference type="Proteomes" id="UP000053660"/>
    </source>
</evidence>
<dbReference type="GO" id="GO:0042302">
    <property type="term" value="F:structural constituent of cuticle"/>
    <property type="evidence" value="ECO:0007669"/>
    <property type="project" value="InterPro"/>
</dbReference>
<protein>
    <submittedName>
        <fullName evidence="3">Nematode cuticle collagen domain protein</fullName>
    </submittedName>
</protein>
<evidence type="ECO:0000259" key="2">
    <source>
        <dbReference type="SMART" id="SM01088"/>
    </source>
</evidence>
<sequence>MKEKAIRQSFIFALSTSTFALLISVIAVPLLQADLEHLKSDVLSDMDGFKEATDALWNELLQIERDSAVVKRDISLVYSYRPFVHRKSKPPPQRVYGQTIINKSGREVFTDAELIGLPGERKSGSKFYNYLLPCSQTSSMS</sequence>
<dbReference type="Pfam" id="PF01484">
    <property type="entry name" value="Col_cuticle_N"/>
    <property type="match status" value="1"/>
</dbReference>
<dbReference type="SMART" id="SM01088">
    <property type="entry name" value="Col_cuticle_N"/>
    <property type="match status" value="1"/>
</dbReference>
<dbReference type="AlphaFoldDB" id="A0A0B1SPA9"/>
<proteinExistence type="predicted"/>
<keyword evidence="1" id="KW-0677">Repeat</keyword>
<feature type="domain" description="Nematode cuticle collagen N-terminal" evidence="2">
    <location>
        <begin position="10"/>
        <end position="60"/>
    </location>
</feature>
<gene>
    <name evidence="3" type="ORF">OESDEN_14555</name>
</gene>
<dbReference type="OrthoDB" id="5868421at2759"/>
<dbReference type="InterPro" id="IPR002486">
    <property type="entry name" value="Col_cuticle_N"/>
</dbReference>
<dbReference type="EMBL" id="KN562864">
    <property type="protein sequence ID" value="KHJ85711.1"/>
    <property type="molecule type" value="Genomic_DNA"/>
</dbReference>